<protein>
    <recommendedName>
        <fullName evidence="3">F-box domain-containing protein</fullName>
    </recommendedName>
</protein>
<proteinExistence type="predicted"/>
<evidence type="ECO:0000313" key="2">
    <source>
        <dbReference type="Proteomes" id="UP000217790"/>
    </source>
</evidence>
<evidence type="ECO:0008006" key="3">
    <source>
        <dbReference type="Google" id="ProtNLM"/>
    </source>
</evidence>
<dbReference type="OrthoDB" id="2788229at2759"/>
<accession>A0A2H3CSP1</accession>
<gene>
    <name evidence="1" type="ORF">ARMGADRAFT_1038813</name>
</gene>
<dbReference type="AlphaFoldDB" id="A0A2H3CSP1"/>
<sequence length="334" mass="37848">MTPVKNNVPGDESPSVPQEVVDYTLDFLHDDVPTLRTCSLVSRAFLFCSRHHIYSNVFIVHELDSFRKYSGQLYQFQNLAALLKHSPHIAPLVTRFVIHGEESYWMEDILRYTSLFPIIQSLRNLSHLEFLVRSQRSRASFPNETYSLFLVALRSLSLKTLILEVIDFDNRCDDGHLVFEDVFTAAAANPALKHLSLVGCYGGVETSEPYPPIRPPPSGLPALESLSISEADNISWLFFTQSLYSISGIRRLSLQMTPGTPPSLIQSLLNEMQETLECFTLDINPRMNRDAGDLDGWKRQVEESMPLLKDRGILEVEVINRRHNALTGVGRVPF</sequence>
<dbReference type="Gene3D" id="3.80.10.10">
    <property type="entry name" value="Ribonuclease Inhibitor"/>
    <property type="match status" value="1"/>
</dbReference>
<dbReference type="InterPro" id="IPR032675">
    <property type="entry name" value="LRR_dom_sf"/>
</dbReference>
<dbReference type="OMA" id="MQETLEC"/>
<organism evidence="1 2">
    <name type="scientific">Armillaria gallica</name>
    <name type="common">Bulbous honey fungus</name>
    <name type="synonym">Armillaria bulbosa</name>
    <dbReference type="NCBI Taxonomy" id="47427"/>
    <lineage>
        <taxon>Eukaryota</taxon>
        <taxon>Fungi</taxon>
        <taxon>Dikarya</taxon>
        <taxon>Basidiomycota</taxon>
        <taxon>Agaricomycotina</taxon>
        <taxon>Agaricomycetes</taxon>
        <taxon>Agaricomycetidae</taxon>
        <taxon>Agaricales</taxon>
        <taxon>Marasmiineae</taxon>
        <taxon>Physalacriaceae</taxon>
        <taxon>Armillaria</taxon>
    </lineage>
</organism>
<evidence type="ECO:0000313" key="1">
    <source>
        <dbReference type="EMBL" id="PBK82212.1"/>
    </source>
</evidence>
<dbReference type="EMBL" id="KZ293720">
    <property type="protein sequence ID" value="PBK82212.1"/>
    <property type="molecule type" value="Genomic_DNA"/>
</dbReference>
<keyword evidence="2" id="KW-1185">Reference proteome</keyword>
<name>A0A2H3CSP1_ARMGA</name>
<reference evidence="2" key="1">
    <citation type="journal article" date="2017" name="Nat. Ecol. Evol.">
        <title>Genome expansion and lineage-specific genetic innovations in the forest pathogenic fungi Armillaria.</title>
        <authorList>
            <person name="Sipos G."/>
            <person name="Prasanna A.N."/>
            <person name="Walter M.C."/>
            <person name="O'Connor E."/>
            <person name="Balint B."/>
            <person name="Krizsan K."/>
            <person name="Kiss B."/>
            <person name="Hess J."/>
            <person name="Varga T."/>
            <person name="Slot J."/>
            <person name="Riley R."/>
            <person name="Boka B."/>
            <person name="Rigling D."/>
            <person name="Barry K."/>
            <person name="Lee J."/>
            <person name="Mihaltcheva S."/>
            <person name="LaButti K."/>
            <person name="Lipzen A."/>
            <person name="Waldron R."/>
            <person name="Moloney N.M."/>
            <person name="Sperisen C."/>
            <person name="Kredics L."/>
            <person name="Vagvoelgyi C."/>
            <person name="Patrignani A."/>
            <person name="Fitzpatrick D."/>
            <person name="Nagy I."/>
            <person name="Doyle S."/>
            <person name="Anderson J.B."/>
            <person name="Grigoriev I.V."/>
            <person name="Gueldener U."/>
            <person name="Muensterkoetter M."/>
            <person name="Nagy L.G."/>
        </authorList>
    </citation>
    <scope>NUCLEOTIDE SEQUENCE [LARGE SCALE GENOMIC DNA]</scope>
    <source>
        <strain evidence="2">Ar21-2</strain>
    </source>
</reference>
<dbReference type="InParanoid" id="A0A2H3CSP1"/>
<dbReference type="SUPFAM" id="SSF52047">
    <property type="entry name" value="RNI-like"/>
    <property type="match status" value="1"/>
</dbReference>
<dbReference type="Proteomes" id="UP000217790">
    <property type="component" value="Unassembled WGS sequence"/>
</dbReference>